<organism evidence="2 3">
    <name type="scientific">Streptomyces subrutilus</name>
    <dbReference type="NCBI Taxonomy" id="36818"/>
    <lineage>
        <taxon>Bacteria</taxon>
        <taxon>Bacillati</taxon>
        <taxon>Actinomycetota</taxon>
        <taxon>Actinomycetes</taxon>
        <taxon>Kitasatosporales</taxon>
        <taxon>Streptomycetaceae</taxon>
        <taxon>Streptomyces</taxon>
    </lineage>
</organism>
<sequence length="78" mass="7697">MRRVHPRLPGTRLPPGDGSQGLVNLHASRGAVKSSVTDPAVPGTAGGSLDRTAAAVLAFPVAGGLWDADAAEAVAEGA</sequence>
<reference evidence="2" key="1">
    <citation type="journal article" date="2014" name="Int. J. Syst. Evol. Microbiol.">
        <title>Complete genome sequence of Corynebacterium casei LMG S-19264T (=DSM 44701T), isolated from a smear-ripened cheese.</title>
        <authorList>
            <consortium name="US DOE Joint Genome Institute (JGI-PGF)"/>
            <person name="Walter F."/>
            <person name="Albersmeier A."/>
            <person name="Kalinowski J."/>
            <person name="Ruckert C."/>
        </authorList>
    </citation>
    <scope>NUCLEOTIDE SEQUENCE</scope>
    <source>
        <strain evidence="2">JCM 4834</strain>
    </source>
</reference>
<gene>
    <name evidence="2" type="ORF">GCM10010371_56990</name>
</gene>
<name>A0A918RBS3_9ACTN</name>
<evidence type="ECO:0000313" key="2">
    <source>
        <dbReference type="EMBL" id="GGZ89712.1"/>
    </source>
</evidence>
<dbReference type="AlphaFoldDB" id="A0A918RBS3"/>
<proteinExistence type="predicted"/>
<protein>
    <submittedName>
        <fullName evidence="2">Uncharacterized protein</fullName>
    </submittedName>
</protein>
<reference evidence="2" key="2">
    <citation type="submission" date="2020-09" db="EMBL/GenBank/DDBJ databases">
        <authorList>
            <person name="Sun Q."/>
            <person name="Ohkuma M."/>
        </authorList>
    </citation>
    <scope>NUCLEOTIDE SEQUENCE</scope>
    <source>
        <strain evidence="2">JCM 4834</strain>
    </source>
</reference>
<comment type="caution">
    <text evidence="2">The sequence shown here is derived from an EMBL/GenBank/DDBJ whole genome shotgun (WGS) entry which is preliminary data.</text>
</comment>
<evidence type="ECO:0000256" key="1">
    <source>
        <dbReference type="SAM" id="MobiDB-lite"/>
    </source>
</evidence>
<dbReference type="Proteomes" id="UP000634660">
    <property type="component" value="Unassembled WGS sequence"/>
</dbReference>
<dbReference type="EMBL" id="BMVX01000028">
    <property type="protein sequence ID" value="GGZ89712.1"/>
    <property type="molecule type" value="Genomic_DNA"/>
</dbReference>
<evidence type="ECO:0000313" key="3">
    <source>
        <dbReference type="Proteomes" id="UP000634660"/>
    </source>
</evidence>
<feature type="region of interest" description="Disordered" evidence="1">
    <location>
        <begin position="1"/>
        <end position="48"/>
    </location>
</feature>
<accession>A0A918RBS3</accession>